<dbReference type="EMBL" id="CP107246">
    <property type="protein sequence ID" value="WIM05055.1"/>
    <property type="molecule type" value="Genomic_DNA"/>
</dbReference>
<dbReference type="InterPro" id="IPR002716">
    <property type="entry name" value="PIN_dom"/>
</dbReference>
<dbReference type="PANTHER" id="PTHR34610">
    <property type="entry name" value="SSL7007 PROTEIN"/>
    <property type="match status" value="1"/>
</dbReference>
<evidence type="ECO:0000259" key="1">
    <source>
        <dbReference type="SMART" id="SM00670"/>
    </source>
</evidence>
<sequence length="138" mass="15134">MSFARRIVFDTGVLVSAAILPESVPALALEKALLHFEVCASDATLAELEVVLLRPKFDRYADAATRRVFVEGFRRHARRVVVERQVADCADPADDKFLALADAAGAELIVASDPHLTDMHPWRGIPIMPPSAFLVAIR</sequence>
<dbReference type="InterPro" id="IPR002850">
    <property type="entry name" value="PIN_toxin-like"/>
</dbReference>
<gene>
    <name evidence="2" type="ORF">OHM77_10155</name>
</gene>
<protein>
    <submittedName>
        <fullName evidence="2">Toxin-antitoxin system toxin component, PIN family</fullName>
    </submittedName>
</protein>
<feature type="domain" description="PIN" evidence="1">
    <location>
        <begin position="5"/>
        <end position="118"/>
    </location>
</feature>
<dbReference type="Proteomes" id="UP001234916">
    <property type="component" value="Chromosome"/>
</dbReference>
<dbReference type="SUPFAM" id="SSF88723">
    <property type="entry name" value="PIN domain-like"/>
    <property type="match status" value="1"/>
</dbReference>
<reference evidence="2" key="1">
    <citation type="journal article" date="2023" name="Nat. Microbiol.">
        <title>Enrichment and characterization of a nitric oxide-reducing microbial community in a continuous bioreactor.</title>
        <authorList>
            <person name="Garrido-Amador P."/>
            <person name="Stortenbeker N."/>
            <person name="Wessels H.J.C.T."/>
            <person name="Speth D.R."/>
            <person name="Garcia-Heredia I."/>
            <person name="Kartal B."/>
        </authorList>
    </citation>
    <scope>NUCLEOTIDE SEQUENCE</scope>
    <source>
        <strain evidence="2">MAG1</strain>
    </source>
</reference>
<evidence type="ECO:0000313" key="2">
    <source>
        <dbReference type="EMBL" id="WIM05055.1"/>
    </source>
</evidence>
<organism evidence="2">
    <name type="scientific">Candidatus Nitricoxidivorans perseverans</name>
    <dbReference type="NCBI Taxonomy" id="2975601"/>
    <lineage>
        <taxon>Bacteria</taxon>
        <taxon>Pseudomonadati</taxon>
        <taxon>Pseudomonadota</taxon>
        <taxon>Betaproteobacteria</taxon>
        <taxon>Nitrosomonadales</taxon>
        <taxon>Sterolibacteriaceae</taxon>
        <taxon>Candidatus Nitricoxidivorans</taxon>
    </lineage>
</organism>
<dbReference type="InterPro" id="IPR029060">
    <property type="entry name" value="PIN-like_dom_sf"/>
</dbReference>
<proteinExistence type="predicted"/>
<dbReference type="PANTHER" id="PTHR34610:SF3">
    <property type="entry name" value="SSL7007 PROTEIN"/>
    <property type="match status" value="1"/>
</dbReference>
<dbReference type="SMART" id="SM00670">
    <property type="entry name" value="PINc"/>
    <property type="match status" value="1"/>
</dbReference>
<dbReference type="AlphaFoldDB" id="A0AA49IV65"/>
<dbReference type="Pfam" id="PF13470">
    <property type="entry name" value="PIN_3"/>
    <property type="match status" value="1"/>
</dbReference>
<dbReference type="NCBIfam" id="TIGR00305">
    <property type="entry name" value="putative toxin-antitoxin system toxin component, PIN family"/>
    <property type="match status" value="1"/>
</dbReference>
<name>A0AA49IV65_9PROT</name>
<dbReference type="KEGG" id="npv:OHM77_10155"/>
<accession>A0AA49IV65</accession>